<dbReference type="SUPFAM" id="SSF88659">
    <property type="entry name" value="Sigma3 and sigma4 domains of RNA polymerase sigma factors"/>
    <property type="match status" value="1"/>
</dbReference>
<dbReference type="InterPro" id="IPR036388">
    <property type="entry name" value="WH-like_DNA-bd_sf"/>
</dbReference>
<evidence type="ECO:0000313" key="10">
    <source>
        <dbReference type="Proteomes" id="UP001197247"/>
    </source>
</evidence>
<sequence>MVHRIALGRGRFPARGLRGATDVSDDGEVDDRRLIAAHLTGDPDAFAMIVRRHADRLWAVALRTTGDPEEAADAVQDAMVSALRYADHYRGDAAVSTWLHRIVVNAALDRLRRRAARPSVPLGERDVMGNRDEHGATVARLDVRAALAKLPDAQRVALVLVDLEDVPVAEAAQLLGVAEGTVKSRCSRARVALAQILRGQPPAPAGPPHRPPARQSHDRQSGRGTTASPGFIGDARPSPYRNDPYESETDGRTGNPRGAGSVRSDEPPRGRSRAGEGW</sequence>
<keyword evidence="2" id="KW-0805">Transcription regulation</keyword>
<dbReference type="NCBIfam" id="TIGR02937">
    <property type="entry name" value="sigma70-ECF"/>
    <property type="match status" value="1"/>
</dbReference>
<organism evidence="9 10">
    <name type="scientific">Kineosporia corallincola</name>
    <dbReference type="NCBI Taxonomy" id="2835133"/>
    <lineage>
        <taxon>Bacteria</taxon>
        <taxon>Bacillati</taxon>
        <taxon>Actinomycetota</taxon>
        <taxon>Actinomycetes</taxon>
        <taxon>Kineosporiales</taxon>
        <taxon>Kineosporiaceae</taxon>
        <taxon>Kineosporia</taxon>
    </lineage>
</organism>
<dbReference type="InterPro" id="IPR013324">
    <property type="entry name" value="RNA_pol_sigma_r3/r4-like"/>
</dbReference>
<dbReference type="Gene3D" id="1.10.1740.10">
    <property type="match status" value="1"/>
</dbReference>
<keyword evidence="3" id="KW-0731">Sigma factor</keyword>
<dbReference type="SUPFAM" id="SSF88946">
    <property type="entry name" value="Sigma2 domain of RNA polymerase sigma factors"/>
    <property type="match status" value="1"/>
</dbReference>
<keyword evidence="5" id="KW-0804">Transcription</keyword>
<dbReference type="Pfam" id="PF04542">
    <property type="entry name" value="Sigma70_r2"/>
    <property type="match status" value="1"/>
</dbReference>
<evidence type="ECO:0000256" key="5">
    <source>
        <dbReference type="ARBA" id="ARBA00023163"/>
    </source>
</evidence>
<evidence type="ECO:0000313" key="9">
    <source>
        <dbReference type="EMBL" id="MBT0771280.1"/>
    </source>
</evidence>
<feature type="domain" description="RNA polymerase sigma factor 70 region 4 type 2" evidence="8">
    <location>
        <begin position="141"/>
        <end position="193"/>
    </location>
</feature>
<dbReference type="InterPro" id="IPR013249">
    <property type="entry name" value="RNA_pol_sigma70_r4_t2"/>
</dbReference>
<dbReference type="Pfam" id="PF08281">
    <property type="entry name" value="Sigma70_r4_2"/>
    <property type="match status" value="1"/>
</dbReference>
<dbReference type="Gene3D" id="1.10.10.10">
    <property type="entry name" value="Winged helix-like DNA-binding domain superfamily/Winged helix DNA-binding domain"/>
    <property type="match status" value="1"/>
</dbReference>
<evidence type="ECO:0000256" key="1">
    <source>
        <dbReference type="ARBA" id="ARBA00010641"/>
    </source>
</evidence>
<keyword evidence="4" id="KW-0238">DNA-binding</keyword>
<comment type="caution">
    <text evidence="9">The sequence shown here is derived from an EMBL/GenBank/DDBJ whole genome shotgun (WGS) entry which is preliminary data.</text>
</comment>
<evidence type="ECO:0000256" key="2">
    <source>
        <dbReference type="ARBA" id="ARBA00023015"/>
    </source>
</evidence>
<dbReference type="Proteomes" id="UP001197247">
    <property type="component" value="Unassembled WGS sequence"/>
</dbReference>
<keyword evidence="10" id="KW-1185">Reference proteome</keyword>
<evidence type="ECO:0000259" key="8">
    <source>
        <dbReference type="Pfam" id="PF08281"/>
    </source>
</evidence>
<gene>
    <name evidence="9" type="primary">sigM</name>
    <name evidence="9" type="ORF">KIH74_20250</name>
</gene>
<comment type="similarity">
    <text evidence="1">Belongs to the sigma-70 factor family. ECF subfamily.</text>
</comment>
<evidence type="ECO:0000256" key="6">
    <source>
        <dbReference type="SAM" id="MobiDB-lite"/>
    </source>
</evidence>
<name>A0ABS5TJU2_9ACTN</name>
<proteinExistence type="inferred from homology"/>
<dbReference type="PANTHER" id="PTHR43133:SF50">
    <property type="entry name" value="ECF RNA POLYMERASE SIGMA FACTOR SIGM"/>
    <property type="match status" value="1"/>
</dbReference>
<dbReference type="PANTHER" id="PTHR43133">
    <property type="entry name" value="RNA POLYMERASE ECF-TYPE SIGMA FACTO"/>
    <property type="match status" value="1"/>
</dbReference>
<dbReference type="CDD" id="cd06171">
    <property type="entry name" value="Sigma70_r4"/>
    <property type="match status" value="1"/>
</dbReference>
<protein>
    <submittedName>
        <fullName evidence="9">RNA polymerase sigma factor SigM</fullName>
    </submittedName>
</protein>
<accession>A0ABS5TJU2</accession>
<evidence type="ECO:0000256" key="3">
    <source>
        <dbReference type="ARBA" id="ARBA00023082"/>
    </source>
</evidence>
<reference evidence="9 10" key="1">
    <citation type="submission" date="2021-05" db="EMBL/GenBank/DDBJ databases">
        <title>Kineosporia and Streptomyces sp. nov. two new marine actinobacteria isolated from Coral.</title>
        <authorList>
            <person name="Buangrab K."/>
            <person name="Sutthacheep M."/>
            <person name="Yeemin T."/>
            <person name="Harunari E."/>
            <person name="Igarashi Y."/>
            <person name="Kanchanasin P."/>
            <person name="Tanasupawat S."/>
            <person name="Phongsopitanun W."/>
        </authorList>
    </citation>
    <scope>NUCLEOTIDE SEQUENCE [LARGE SCALE GENOMIC DNA]</scope>
    <source>
        <strain evidence="9 10">J2-2</strain>
    </source>
</reference>
<dbReference type="InterPro" id="IPR014284">
    <property type="entry name" value="RNA_pol_sigma-70_dom"/>
</dbReference>
<dbReference type="InterPro" id="IPR007627">
    <property type="entry name" value="RNA_pol_sigma70_r2"/>
</dbReference>
<evidence type="ECO:0000256" key="4">
    <source>
        <dbReference type="ARBA" id="ARBA00023125"/>
    </source>
</evidence>
<dbReference type="NCBIfam" id="NF007225">
    <property type="entry name" value="PRK09643.1"/>
    <property type="match status" value="1"/>
</dbReference>
<dbReference type="InterPro" id="IPR039425">
    <property type="entry name" value="RNA_pol_sigma-70-like"/>
</dbReference>
<dbReference type="EMBL" id="JAHBAY010000008">
    <property type="protein sequence ID" value="MBT0771280.1"/>
    <property type="molecule type" value="Genomic_DNA"/>
</dbReference>
<evidence type="ECO:0000259" key="7">
    <source>
        <dbReference type="Pfam" id="PF04542"/>
    </source>
</evidence>
<dbReference type="InterPro" id="IPR013325">
    <property type="entry name" value="RNA_pol_sigma_r2"/>
</dbReference>
<feature type="domain" description="RNA polymerase sigma-70 region 2" evidence="7">
    <location>
        <begin position="49"/>
        <end position="115"/>
    </location>
</feature>
<feature type="region of interest" description="Disordered" evidence="6">
    <location>
        <begin position="199"/>
        <end position="278"/>
    </location>
</feature>
<feature type="compositionally biased region" description="Pro residues" evidence="6">
    <location>
        <begin position="201"/>
        <end position="210"/>
    </location>
</feature>